<dbReference type="PANTHER" id="PTHR12935">
    <property type="entry name" value="GAMMA-GLUTAMYLCYCLOTRANSFERASE"/>
    <property type="match status" value="1"/>
</dbReference>
<dbReference type="RefSeq" id="WP_348387788.1">
    <property type="nucleotide sequence ID" value="NZ_CP134146.1"/>
</dbReference>
<dbReference type="Pfam" id="PF13772">
    <property type="entry name" value="AIG2_2"/>
    <property type="match status" value="1"/>
</dbReference>
<accession>A0ABY9TJ68</accession>
<sequence length="163" mass="18522">MKYFAYGSNMSLLRLQQRVPSAKKLEIVTLKNHQLRFHMSGIDGSGKCDSFQTNNSEDRVIGALFEINEDEKEVLDRAESLGSGYGEKFVYVENETGEVFEALTYYAIRIDASLKPYSWYLNHVIIGAKETNVPTGYLAVIESVDCIEDSDKNREAIERAMYI</sequence>
<keyword evidence="3" id="KW-1185">Reference proteome</keyword>
<organism evidence="2 3">
    <name type="scientific">Thalassotalea nanhaiensis</name>
    <dbReference type="NCBI Taxonomy" id="3065648"/>
    <lineage>
        <taxon>Bacteria</taxon>
        <taxon>Pseudomonadati</taxon>
        <taxon>Pseudomonadota</taxon>
        <taxon>Gammaproteobacteria</taxon>
        <taxon>Alteromonadales</taxon>
        <taxon>Colwelliaceae</taxon>
        <taxon>Thalassotalea</taxon>
    </lineage>
</organism>
<evidence type="ECO:0000313" key="3">
    <source>
        <dbReference type="Proteomes" id="UP001248581"/>
    </source>
</evidence>
<evidence type="ECO:0000256" key="1">
    <source>
        <dbReference type="ARBA" id="ARBA00023239"/>
    </source>
</evidence>
<dbReference type="SUPFAM" id="SSF110857">
    <property type="entry name" value="Gamma-glutamyl cyclotransferase-like"/>
    <property type="match status" value="1"/>
</dbReference>
<dbReference type="EMBL" id="CP134146">
    <property type="protein sequence ID" value="WNC68634.1"/>
    <property type="molecule type" value="Genomic_DNA"/>
</dbReference>
<dbReference type="Gene3D" id="3.10.490.10">
    <property type="entry name" value="Gamma-glutamyl cyclotransferase-like"/>
    <property type="match status" value="1"/>
</dbReference>
<keyword evidence="1" id="KW-0456">Lyase</keyword>
<dbReference type="InterPro" id="IPR013024">
    <property type="entry name" value="GGCT-like"/>
</dbReference>
<evidence type="ECO:0000313" key="2">
    <source>
        <dbReference type="EMBL" id="WNC68634.1"/>
    </source>
</evidence>
<dbReference type="Proteomes" id="UP001248581">
    <property type="component" value="Chromosome"/>
</dbReference>
<dbReference type="InterPro" id="IPR017939">
    <property type="entry name" value="G-Glutamylcylcotransferase"/>
</dbReference>
<dbReference type="InterPro" id="IPR036568">
    <property type="entry name" value="GGCT-like_sf"/>
</dbReference>
<reference evidence="3" key="1">
    <citation type="submission" date="2023-09" db="EMBL/GenBank/DDBJ databases">
        <authorList>
            <person name="Li S."/>
            <person name="Li X."/>
            <person name="Zhang C."/>
            <person name="Zhao Z."/>
        </authorList>
    </citation>
    <scope>NUCLEOTIDE SEQUENCE [LARGE SCALE GENOMIC DNA]</scope>
    <source>
        <strain evidence="3">SQ345</strain>
    </source>
</reference>
<proteinExistence type="predicted"/>
<dbReference type="PANTHER" id="PTHR12935:SF0">
    <property type="entry name" value="GAMMA-GLUTAMYLCYCLOTRANSFERASE"/>
    <property type="match status" value="1"/>
</dbReference>
<protein>
    <submittedName>
        <fullName evidence="2">Gamma-glutamylcyclotransferase family protein</fullName>
    </submittedName>
</protein>
<gene>
    <name evidence="2" type="ORF">RI845_00455</name>
</gene>
<name>A0ABY9TJ68_9GAMM</name>
<dbReference type="CDD" id="cd06661">
    <property type="entry name" value="GGCT_like"/>
    <property type="match status" value="1"/>
</dbReference>